<dbReference type="InterPro" id="IPR008780">
    <property type="entry name" value="Plasmodium_Vir"/>
</dbReference>
<keyword evidence="3" id="KW-1185">Reference proteome</keyword>
<dbReference type="EMBL" id="CP016251">
    <property type="protein sequence ID" value="ANQ10721.1"/>
    <property type="molecule type" value="Genomic_DNA"/>
</dbReference>
<sequence>MSPSTPKEKLERLPSYNDYYKKFNEKKGNCDGNKSWTTVKGELDDYRGIQNYAERIVKALCYVLKMEAGHNLYQERWNFFYYWLGDIFSKNLREASGFESDMDKIYEDLKPMITDTPECKNLYPNIDRDKFSKMKTIFDYSYDYNTIEKDLQNVESNCNGDQWSTYRQKVTDACEKLHQYCAITDSKNGPYCDDFKDKYKVYCEAAKLPKLQCELKSVQERMEHQAAATTKEKNDAVRQATTTSSISSIFGTLATIGTPFLLYKYKPSSSWFGNHSTGRRRGKRSAEREIETLTESSTTDSILDACENSTVGSGAYNARQSTGGRRNNNTRGRGMVRYQNV</sequence>
<reference evidence="3" key="1">
    <citation type="submission" date="2016-06" db="EMBL/GenBank/DDBJ databases">
        <title>First high quality genome sequence of Plasmodium coatneyi using continuous long reads from single molecule, real-time sequencing.</title>
        <authorList>
            <person name="Chien J.-T."/>
            <person name="Pakala S.B."/>
            <person name="Geraldo J.A."/>
            <person name="Lapp S.A."/>
            <person name="Barnwell J.W."/>
            <person name="Kissinger J.C."/>
            <person name="Galinski M.R."/>
            <person name="Humphrey J.C."/>
        </authorList>
    </citation>
    <scope>NUCLEOTIDE SEQUENCE [LARGE SCALE GENOMIC DNA]</scope>
    <source>
        <strain evidence="3">Hackeri</strain>
    </source>
</reference>
<dbReference type="Pfam" id="PF05795">
    <property type="entry name" value="Plasmodium_Vir"/>
    <property type="match status" value="1"/>
</dbReference>
<gene>
    <name evidence="2" type="ORF">PCOAH_00047650</name>
</gene>
<dbReference type="AlphaFoldDB" id="A0A1B1E6U3"/>
<feature type="compositionally biased region" description="Low complexity" evidence="1">
    <location>
        <begin position="322"/>
        <end position="333"/>
    </location>
</feature>
<dbReference type="VEuPathDB" id="PlasmoDB:PCOAH_00047650"/>
<organism evidence="2 3">
    <name type="scientific">Plasmodium coatneyi</name>
    <dbReference type="NCBI Taxonomy" id="208452"/>
    <lineage>
        <taxon>Eukaryota</taxon>
        <taxon>Sar</taxon>
        <taxon>Alveolata</taxon>
        <taxon>Apicomplexa</taxon>
        <taxon>Aconoidasida</taxon>
        <taxon>Haemosporida</taxon>
        <taxon>Plasmodiidae</taxon>
        <taxon>Plasmodium</taxon>
    </lineage>
</organism>
<dbReference type="KEGG" id="pcot:PCOAH_00047650"/>
<evidence type="ECO:0000256" key="1">
    <source>
        <dbReference type="SAM" id="MobiDB-lite"/>
    </source>
</evidence>
<accession>A0A1B1E6U3</accession>
<feature type="region of interest" description="Disordered" evidence="1">
    <location>
        <begin position="313"/>
        <end position="341"/>
    </location>
</feature>
<evidence type="ECO:0000313" key="3">
    <source>
        <dbReference type="Proteomes" id="UP000092716"/>
    </source>
</evidence>
<dbReference type="Proteomes" id="UP000092716">
    <property type="component" value="Chromosome 13"/>
</dbReference>
<dbReference type="RefSeq" id="XP_019917416.1">
    <property type="nucleotide sequence ID" value="XM_020061548.1"/>
</dbReference>
<protein>
    <submittedName>
        <fullName evidence="2">KIR-like protein</fullName>
    </submittedName>
</protein>
<evidence type="ECO:0000313" key="2">
    <source>
        <dbReference type="EMBL" id="ANQ10721.1"/>
    </source>
</evidence>
<dbReference type="OrthoDB" id="380569at2759"/>
<name>A0A1B1E6U3_9APIC</name>
<dbReference type="GeneID" id="30911496"/>
<proteinExistence type="predicted"/>
<feature type="region of interest" description="Disordered" evidence="1">
    <location>
        <begin position="273"/>
        <end position="294"/>
    </location>
</feature>